<dbReference type="Pfam" id="PF25275">
    <property type="entry name" value="Golvesin_C"/>
    <property type="match status" value="1"/>
</dbReference>
<dbReference type="Gene3D" id="1.10.390.10">
    <property type="entry name" value="Neutral Protease Domain 2"/>
    <property type="match status" value="1"/>
</dbReference>
<organism evidence="2 3">
    <name type="scientific">Portibacter lacus</name>
    <dbReference type="NCBI Taxonomy" id="1099794"/>
    <lineage>
        <taxon>Bacteria</taxon>
        <taxon>Pseudomonadati</taxon>
        <taxon>Bacteroidota</taxon>
        <taxon>Saprospiria</taxon>
        <taxon>Saprospirales</taxon>
        <taxon>Haliscomenobacteraceae</taxon>
        <taxon>Portibacter</taxon>
    </lineage>
</organism>
<protein>
    <submittedName>
        <fullName evidence="2">Xanthan lyase</fullName>
    </submittedName>
</protein>
<gene>
    <name evidence="2" type="ORF">GCM10007940_44810</name>
</gene>
<keyword evidence="2" id="KW-0456">Lyase</keyword>
<comment type="caution">
    <text evidence="2">The sequence shown here is derived from an EMBL/GenBank/DDBJ whole genome shotgun (WGS) entry which is preliminary data.</text>
</comment>
<dbReference type="AlphaFoldDB" id="A0AA37SYN7"/>
<feature type="domain" description="Golvesin/Xly CBD-like" evidence="1">
    <location>
        <begin position="711"/>
        <end position="833"/>
    </location>
</feature>
<proteinExistence type="predicted"/>
<evidence type="ECO:0000259" key="1">
    <source>
        <dbReference type="Pfam" id="PF25275"/>
    </source>
</evidence>
<reference evidence="2" key="1">
    <citation type="journal article" date="2014" name="Int. J. Syst. Evol. Microbiol.">
        <title>Complete genome sequence of Corynebacterium casei LMG S-19264T (=DSM 44701T), isolated from a smear-ripened cheese.</title>
        <authorList>
            <consortium name="US DOE Joint Genome Institute (JGI-PGF)"/>
            <person name="Walter F."/>
            <person name="Albersmeier A."/>
            <person name="Kalinowski J."/>
            <person name="Ruckert C."/>
        </authorList>
    </citation>
    <scope>NUCLEOTIDE SEQUENCE</scope>
    <source>
        <strain evidence="2">NBRC 108769</strain>
    </source>
</reference>
<dbReference type="EMBL" id="BSOH01000037">
    <property type="protein sequence ID" value="GLR19865.1"/>
    <property type="molecule type" value="Genomic_DNA"/>
</dbReference>
<dbReference type="Proteomes" id="UP001156666">
    <property type="component" value="Unassembled WGS sequence"/>
</dbReference>
<keyword evidence="3" id="KW-1185">Reference proteome</keyword>
<dbReference type="InterPro" id="IPR027268">
    <property type="entry name" value="Peptidase_M4/M1_CTD_sf"/>
</dbReference>
<accession>A0AA37SYN7</accession>
<reference evidence="2" key="2">
    <citation type="submission" date="2023-01" db="EMBL/GenBank/DDBJ databases">
        <title>Draft genome sequence of Portibacter lacus strain NBRC 108769.</title>
        <authorList>
            <person name="Sun Q."/>
            <person name="Mori K."/>
        </authorList>
    </citation>
    <scope>NUCLEOTIDE SEQUENCE</scope>
    <source>
        <strain evidence="2">NBRC 108769</strain>
    </source>
</reference>
<dbReference type="InterPro" id="IPR033803">
    <property type="entry name" value="CBD-like_Golvesin-Xly"/>
</dbReference>
<dbReference type="GO" id="GO:0016829">
    <property type="term" value="F:lyase activity"/>
    <property type="evidence" value="ECO:0007669"/>
    <property type="project" value="UniProtKB-KW"/>
</dbReference>
<name>A0AA37SYN7_9BACT</name>
<sequence length="836" mass="96537">MSAILAVVLIGGGIYLGFQHYQRYQQSVKLPAQLIALNNEYLSHPHIDINDHEIILTQAVDGIHVQSKIHGISNSESKNFVFHLNPGLKVSEVQSAGQPINFEQKSQLLLITFDTIVSEDAPINLEVTYGGKIDENAMFIDIDQSVKINRPDDYLFDIGKRYAYIDPEFLLLTPEAQWYLQSGVGYSTESATWYRKDFINYNLEVHTLPDLIPISEGTFQEIAEDKYALDIGNALSQLSLSIGHYEKKSIKVDSLEFSIYHMKGHDYFQNAFPDIRDTMPSIILERLRDYERKIDLKYPFETFSIVEVPGHFKSYDRTWTSIHQNNQAGLVYFPEKGMFSRANDFEGSVKRQKNWGNNKNKTPEEMQITILNQFIDQFFRFKNVRTNSNRQGTEVDESINPYYQFVQFYEMSNNLDSEEWPVLNRVFESYLRGSTNEVPEWVRRSSGSTQNELANMVLQEKTFAEILNLKENQELIDNVIELKGETLFSLIQAKSNTGDFRKFINELLEETRFQNLPFDSFNERLQEKFGVDLSDHMEKWFNEIQLSRYRISTPIAEKVLAVNKEMIRVSFKVTNDGSTEGVIKVALTPGEDTEKLLYLDAGQTKQAYYLTVKEPTGIHFNTLSSGNLPNQIEYNFEQISNSSEKNAKEGESIIIETLTEGNTGEIIVDNENPDFEYTEYEEFSRLRKWVNPKQDKGFKYEGTRVWRPPLNWTATTNDNFFGEFIRSAFYIKAGDGSKIVKWKIPIDEPGRYDVYYHLYKDESFNWDRELRGSYQFSIPHQNGIDKATIEVSKQTPAGWTPLGDYTFSSDTVTISLTNKTKLKAIFADAIKLVKMD</sequence>
<evidence type="ECO:0000313" key="3">
    <source>
        <dbReference type="Proteomes" id="UP001156666"/>
    </source>
</evidence>
<evidence type="ECO:0000313" key="2">
    <source>
        <dbReference type="EMBL" id="GLR19865.1"/>
    </source>
</evidence>